<dbReference type="AlphaFoldDB" id="A0A8H7W984"/>
<dbReference type="OrthoDB" id="10262413at2759"/>
<comment type="caution">
    <text evidence="2">The sequence shown here is derived from an EMBL/GenBank/DDBJ whole genome shotgun (WGS) entry which is preliminary data.</text>
</comment>
<dbReference type="SUPFAM" id="SSF51735">
    <property type="entry name" value="NAD(P)-binding Rossmann-fold domains"/>
    <property type="match status" value="1"/>
</dbReference>
<name>A0A8H7W984_9HELO</name>
<evidence type="ECO:0000313" key="2">
    <source>
        <dbReference type="EMBL" id="KAG4415679.1"/>
    </source>
</evidence>
<evidence type="ECO:0000259" key="1">
    <source>
        <dbReference type="Pfam" id="PF13460"/>
    </source>
</evidence>
<dbReference type="InterPro" id="IPR016040">
    <property type="entry name" value="NAD(P)-bd_dom"/>
</dbReference>
<dbReference type="InterPro" id="IPR051783">
    <property type="entry name" value="NAD(P)-dependent_oxidoreduct"/>
</dbReference>
<keyword evidence="3" id="KW-1185">Reference proteome</keyword>
<dbReference type="PANTHER" id="PTHR48079:SF6">
    <property type="entry name" value="NAD(P)-BINDING DOMAIN-CONTAINING PROTEIN-RELATED"/>
    <property type="match status" value="1"/>
</dbReference>
<dbReference type="EMBL" id="JAFJYH010000213">
    <property type="protein sequence ID" value="KAG4415679.1"/>
    <property type="molecule type" value="Genomic_DNA"/>
</dbReference>
<feature type="domain" description="NAD(P)-binding" evidence="1">
    <location>
        <begin position="11"/>
        <end position="86"/>
    </location>
</feature>
<dbReference type="PANTHER" id="PTHR48079">
    <property type="entry name" value="PROTEIN YEEZ"/>
    <property type="match status" value="1"/>
</dbReference>
<dbReference type="GO" id="GO:0004029">
    <property type="term" value="F:aldehyde dehydrogenase (NAD+) activity"/>
    <property type="evidence" value="ECO:0007669"/>
    <property type="project" value="TreeGrafter"/>
</dbReference>
<evidence type="ECO:0000313" key="3">
    <source>
        <dbReference type="Proteomes" id="UP000664132"/>
    </source>
</evidence>
<dbReference type="GO" id="GO:0005737">
    <property type="term" value="C:cytoplasm"/>
    <property type="evidence" value="ECO:0007669"/>
    <property type="project" value="TreeGrafter"/>
</dbReference>
<gene>
    <name evidence="2" type="ORF">IFR04_011184</name>
</gene>
<dbReference type="Gene3D" id="3.40.50.720">
    <property type="entry name" value="NAD(P)-binding Rossmann-like Domain"/>
    <property type="match status" value="1"/>
</dbReference>
<reference evidence="2" key="1">
    <citation type="submission" date="2021-02" db="EMBL/GenBank/DDBJ databases">
        <title>Genome sequence Cadophora malorum strain M34.</title>
        <authorList>
            <person name="Stefanovic E."/>
            <person name="Vu D."/>
            <person name="Scully C."/>
            <person name="Dijksterhuis J."/>
            <person name="Roader J."/>
            <person name="Houbraken J."/>
        </authorList>
    </citation>
    <scope>NUCLEOTIDE SEQUENCE</scope>
    <source>
        <strain evidence="2">M34</strain>
    </source>
</reference>
<protein>
    <recommendedName>
        <fullName evidence="1">NAD(P)-binding domain-containing protein</fullName>
    </recommendedName>
</protein>
<dbReference type="Pfam" id="PF13460">
    <property type="entry name" value="NAD_binding_10"/>
    <property type="match status" value="1"/>
</dbReference>
<sequence length="348" mass="38056">MSDPMRILVLGATGYIGGSILTELIDRNAEDRYVLSALVRKPYHASILKDAGASPLIFKDLDDFDVIREAAKDHDIVIAAASARHVECARACILGLGDRAKSSGKEMHYIHISGTSNLGDWPVTGERIDTKIYSDVDDDIFGIETNFPDSHSPVRKVDLAVVTEGEKEGVKTYIVPPPLIFGRGTGSFTLGVGQVHMMTQLGLKKKQSVMLGTGSGIWSRVHILDLTNLFTLLIRAILDRKTLPTGKTGYYFVENGFQTWKSIAEGIGKAGKKLGAFETEEVGEVTMNEAADEFYNGSLRDAEGVLASNSRTKADKARQILGWQPKHGEQEFLEEIEEVVAAMIEEQA</sequence>
<accession>A0A8H7W984</accession>
<proteinExistence type="predicted"/>
<organism evidence="2 3">
    <name type="scientific">Cadophora malorum</name>
    <dbReference type="NCBI Taxonomy" id="108018"/>
    <lineage>
        <taxon>Eukaryota</taxon>
        <taxon>Fungi</taxon>
        <taxon>Dikarya</taxon>
        <taxon>Ascomycota</taxon>
        <taxon>Pezizomycotina</taxon>
        <taxon>Leotiomycetes</taxon>
        <taxon>Helotiales</taxon>
        <taxon>Ploettnerulaceae</taxon>
        <taxon>Cadophora</taxon>
    </lineage>
</organism>
<dbReference type="Proteomes" id="UP000664132">
    <property type="component" value="Unassembled WGS sequence"/>
</dbReference>
<dbReference type="InterPro" id="IPR036291">
    <property type="entry name" value="NAD(P)-bd_dom_sf"/>
</dbReference>